<feature type="transmembrane region" description="Helical" evidence="8">
    <location>
        <begin position="38"/>
        <end position="59"/>
    </location>
</feature>
<feature type="transmembrane region" description="Helical" evidence="8">
    <location>
        <begin position="103"/>
        <end position="120"/>
    </location>
</feature>
<feature type="domain" description="EamA" evidence="9">
    <location>
        <begin position="8"/>
        <end position="143"/>
    </location>
</feature>
<dbReference type="STRING" id="1413211.U473_05515"/>
<name>A0A135L3U3_9BACI</name>
<evidence type="ECO:0000256" key="6">
    <source>
        <dbReference type="ARBA" id="ARBA00022989"/>
    </source>
</evidence>
<organism evidence="10 11">
    <name type="scientific">Tepidibacillus decaturensis</name>
    <dbReference type="NCBI Taxonomy" id="1413211"/>
    <lineage>
        <taxon>Bacteria</taxon>
        <taxon>Bacillati</taxon>
        <taxon>Bacillota</taxon>
        <taxon>Bacilli</taxon>
        <taxon>Bacillales</taxon>
        <taxon>Bacillaceae</taxon>
        <taxon>Tepidibacillus</taxon>
    </lineage>
</organism>
<keyword evidence="11" id="KW-1185">Reference proteome</keyword>
<dbReference type="PANTHER" id="PTHR22911:SF137">
    <property type="entry name" value="SOLUTE CARRIER FAMILY 35 MEMBER G2-RELATED"/>
    <property type="match status" value="1"/>
</dbReference>
<dbReference type="EMBL" id="LSKU01000001">
    <property type="protein sequence ID" value="KXG43533.1"/>
    <property type="molecule type" value="Genomic_DNA"/>
</dbReference>
<comment type="subcellular location">
    <subcellularLocation>
        <location evidence="1">Cell membrane</location>
        <topology evidence="1">Multi-pass membrane protein</topology>
    </subcellularLocation>
</comment>
<evidence type="ECO:0000256" key="2">
    <source>
        <dbReference type="ARBA" id="ARBA00007362"/>
    </source>
</evidence>
<evidence type="ECO:0000256" key="7">
    <source>
        <dbReference type="ARBA" id="ARBA00023136"/>
    </source>
</evidence>
<dbReference type="InterPro" id="IPR037185">
    <property type="entry name" value="EmrE-like"/>
</dbReference>
<evidence type="ECO:0000256" key="1">
    <source>
        <dbReference type="ARBA" id="ARBA00004651"/>
    </source>
</evidence>
<feature type="transmembrane region" description="Helical" evidence="8">
    <location>
        <begin position="241"/>
        <end position="261"/>
    </location>
</feature>
<evidence type="ECO:0000313" key="11">
    <source>
        <dbReference type="Proteomes" id="UP000070352"/>
    </source>
</evidence>
<evidence type="ECO:0000256" key="3">
    <source>
        <dbReference type="ARBA" id="ARBA00022448"/>
    </source>
</evidence>
<dbReference type="RefSeq" id="WP_068724146.1">
    <property type="nucleotide sequence ID" value="NZ_LSKU01000001.1"/>
</dbReference>
<gene>
    <name evidence="10" type="ORF">U473_05515</name>
</gene>
<feature type="transmembrane region" description="Helical" evidence="8">
    <location>
        <begin position="267"/>
        <end position="285"/>
    </location>
</feature>
<dbReference type="PANTHER" id="PTHR22911">
    <property type="entry name" value="ACYL-MALONYL CONDENSING ENZYME-RELATED"/>
    <property type="match status" value="1"/>
</dbReference>
<dbReference type="SUPFAM" id="SSF103481">
    <property type="entry name" value="Multidrug resistance efflux transporter EmrE"/>
    <property type="match status" value="2"/>
</dbReference>
<keyword evidence="6 8" id="KW-1133">Transmembrane helix</keyword>
<comment type="caution">
    <text evidence="10">The sequence shown here is derived from an EMBL/GenBank/DDBJ whole genome shotgun (WGS) entry which is preliminary data.</text>
</comment>
<sequence>MNNQKEAGMIYGILAYTAWGILPLYWKLLKQVPASEILAHRIVWSFVFVIGLLLVYRNLQMIKTTLSNKRNILFISLASILIGINWFTYIWAVNADHVVEASLGYYINPLITVLLGVIVLRERLNRSQGIALAFAIIGVSIITIQYGRIPWIAFTLALSFGFYGLLKKMVHVDSTVGLAVETTVLFPVALSYIILKQSEGIGALGNISLTTTFLLLASGVATATPLLWFAKSAERIELSTLGFLQYISPTITLILGIFVFKETFTQAHSWGFIFIWAALLIYSLSKTNLIKTSQSILVKSRS</sequence>
<protein>
    <submittedName>
        <fullName evidence="10">Transporter</fullName>
    </submittedName>
</protein>
<dbReference type="InterPro" id="IPR004626">
    <property type="entry name" value="RarD"/>
</dbReference>
<feature type="transmembrane region" description="Helical" evidence="8">
    <location>
        <begin position="178"/>
        <end position="195"/>
    </location>
</feature>
<dbReference type="OrthoDB" id="369870at2"/>
<dbReference type="Pfam" id="PF00892">
    <property type="entry name" value="EamA"/>
    <property type="match status" value="1"/>
</dbReference>
<keyword evidence="7 8" id="KW-0472">Membrane</keyword>
<evidence type="ECO:0000313" key="10">
    <source>
        <dbReference type="EMBL" id="KXG43533.1"/>
    </source>
</evidence>
<dbReference type="NCBIfam" id="TIGR00688">
    <property type="entry name" value="rarD"/>
    <property type="match status" value="1"/>
</dbReference>
<evidence type="ECO:0000256" key="5">
    <source>
        <dbReference type="ARBA" id="ARBA00022692"/>
    </source>
</evidence>
<feature type="transmembrane region" description="Helical" evidence="8">
    <location>
        <begin position="71"/>
        <end position="91"/>
    </location>
</feature>
<reference evidence="10 11" key="1">
    <citation type="submission" date="2016-02" db="EMBL/GenBank/DDBJ databases">
        <title>Draft Genome for Tepidibacillus decaturensis nov. sp. Strain Z9, an Anaerobic, Moderately Thermophilic and Heterotrophic Bacterium from Deep Subsurface of the Illinois Basin, USA.</title>
        <authorList>
            <person name="Dong Y."/>
            <person name="Chang J.Y."/>
            <person name="Sanford R."/>
            <person name="Fouke B.W."/>
        </authorList>
    </citation>
    <scope>NUCLEOTIDE SEQUENCE [LARGE SCALE GENOMIC DNA]</scope>
    <source>
        <strain evidence="10 11">Z9</strain>
    </source>
</reference>
<accession>A0A135L3U3</accession>
<keyword evidence="5 8" id="KW-0812">Transmembrane</keyword>
<keyword evidence="4" id="KW-1003">Cell membrane</keyword>
<proteinExistence type="inferred from homology"/>
<evidence type="ECO:0000256" key="8">
    <source>
        <dbReference type="SAM" id="Phobius"/>
    </source>
</evidence>
<evidence type="ECO:0000256" key="4">
    <source>
        <dbReference type="ARBA" id="ARBA00022475"/>
    </source>
</evidence>
<dbReference type="Proteomes" id="UP000070352">
    <property type="component" value="Unassembled WGS sequence"/>
</dbReference>
<comment type="similarity">
    <text evidence="2">Belongs to the EamA transporter family.</text>
</comment>
<dbReference type="InterPro" id="IPR000620">
    <property type="entry name" value="EamA_dom"/>
</dbReference>
<feature type="transmembrane region" description="Helical" evidence="8">
    <location>
        <begin position="7"/>
        <end position="26"/>
    </location>
</feature>
<feature type="transmembrane region" description="Helical" evidence="8">
    <location>
        <begin position="207"/>
        <end position="229"/>
    </location>
</feature>
<evidence type="ECO:0000259" key="9">
    <source>
        <dbReference type="Pfam" id="PF00892"/>
    </source>
</evidence>
<keyword evidence="3" id="KW-0813">Transport</keyword>
<dbReference type="GO" id="GO:0005886">
    <property type="term" value="C:plasma membrane"/>
    <property type="evidence" value="ECO:0007669"/>
    <property type="project" value="UniProtKB-SubCell"/>
</dbReference>
<dbReference type="AlphaFoldDB" id="A0A135L3U3"/>